<evidence type="ECO:0000256" key="1">
    <source>
        <dbReference type="SAM" id="MobiDB-lite"/>
    </source>
</evidence>
<dbReference type="PATRIC" id="fig|1590.201.peg.1020"/>
<reference evidence="2 3" key="1">
    <citation type="submission" date="2016-03" db="EMBL/GenBank/DDBJ databases">
        <title>Comparative genomics of 54 Lactobacillus plantarum strains reveals genomic uncoupling from niche constraints.</title>
        <authorList>
            <person name="Martino M.E."/>
        </authorList>
    </citation>
    <scope>NUCLEOTIDE SEQUENCE [LARGE SCALE GENOMIC DNA]</scope>
    <source>
        <strain evidence="2 3">19.1</strain>
    </source>
</reference>
<evidence type="ECO:0000313" key="2">
    <source>
        <dbReference type="EMBL" id="KZU95961.1"/>
    </source>
</evidence>
<feature type="compositionally biased region" description="Basic and acidic residues" evidence="1">
    <location>
        <begin position="55"/>
        <end position="72"/>
    </location>
</feature>
<feature type="region of interest" description="Disordered" evidence="1">
    <location>
        <begin position="17"/>
        <end position="72"/>
    </location>
</feature>
<dbReference type="Proteomes" id="UP000076882">
    <property type="component" value="Unassembled WGS sequence"/>
</dbReference>
<gene>
    <name evidence="2" type="ORF">Lp19_1240</name>
</gene>
<proteinExistence type="predicted"/>
<organism evidence="2 3">
    <name type="scientific">Lactiplantibacillus plantarum</name>
    <name type="common">Lactobacillus plantarum</name>
    <dbReference type="NCBI Taxonomy" id="1590"/>
    <lineage>
        <taxon>Bacteria</taxon>
        <taxon>Bacillati</taxon>
        <taxon>Bacillota</taxon>
        <taxon>Bacilli</taxon>
        <taxon>Lactobacillales</taxon>
        <taxon>Lactobacillaceae</taxon>
        <taxon>Lactiplantibacillus</taxon>
    </lineage>
</organism>
<name>A0A165RW88_LACPN</name>
<dbReference type="EMBL" id="LUXM01000024">
    <property type="protein sequence ID" value="KZU95961.1"/>
    <property type="molecule type" value="Genomic_DNA"/>
</dbReference>
<dbReference type="AlphaFoldDB" id="A0A165RW88"/>
<accession>A0A165RW88</accession>
<evidence type="ECO:0000313" key="3">
    <source>
        <dbReference type="Proteomes" id="UP000076882"/>
    </source>
</evidence>
<comment type="caution">
    <text evidence="2">The sequence shown here is derived from an EMBL/GenBank/DDBJ whole genome shotgun (WGS) entry which is preliminary data.</text>
</comment>
<protein>
    <submittedName>
        <fullName evidence="2">Uncharacterized protein</fullName>
    </submittedName>
</protein>
<sequence length="259" mass="29637">MKRQGILSQRMRNIVNGSDSEYETVVDPASETEKRLSKATGAESGHVGQTASETARYRPDSTKTKDSSSERMLSKHKQLVFNQLLNKTNNNSLAFESKFPYTVPDFDDNIVSSMNIPIQQYAEALTQENVDLPNVFSRYNEALNAKEYFSYLAILDQRNQRTVYLKLKKSVFKSVQTLSFDKETAAMTIQMNDGKAIAIIPNEWVKTDVERQNWLDSNIDVYSFNVNQDTGELLSQVFRTIFPEAKNIENNQNQIRYSN</sequence>